<feature type="chain" id="PRO_5034235400" evidence="2">
    <location>
        <begin position="30"/>
        <end position="325"/>
    </location>
</feature>
<dbReference type="PANTHER" id="PTHR21585">
    <property type="entry name" value="FULL-LENGTH CDNA CLONE CS0DC025YL05 OF NEUROBLASTOMA"/>
    <property type="match status" value="1"/>
</dbReference>
<reference evidence="3" key="2">
    <citation type="submission" date="2025-09" db="UniProtKB">
        <authorList>
            <consortium name="Ensembl"/>
        </authorList>
    </citation>
    <scope>IDENTIFICATION</scope>
</reference>
<organism evidence="3 4">
    <name type="scientific">Eptatretus burgeri</name>
    <name type="common">Inshore hagfish</name>
    <dbReference type="NCBI Taxonomy" id="7764"/>
    <lineage>
        <taxon>Eukaryota</taxon>
        <taxon>Metazoa</taxon>
        <taxon>Chordata</taxon>
        <taxon>Craniata</taxon>
        <taxon>Vertebrata</taxon>
        <taxon>Cyclostomata</taxon>
        <taxon>Myxini</taxon>
        <taxon>Myxiniformes</taxon>
        <taxon>Myxinidae</taxon>
        <taxon>Eptatretinae</taxon>
        <taxon>Eptatretus</taxon>
    </lineage>
</organism>
<protein>
    <submittedName>
        <fullName evidence="3">Uncharacterized protein</fullName>
    </submittedName>
</protein>
<evidence type="ECO:0000256" key="2">
    <source>
        <dbReference type="SAM" id="SignalP"/>
    </source>
</evidence>
<evidence type="ECO:0000313" key="3">
    <source>
        <dbReference type="Ensembl" id="ENSEBUP00000004972.1"/>
    </source>
</evidence>
<proteinExistence type="predicted"/>
<keyword evidence="1" id="KW-0812">Transmembrane</keyword>
<keyword evidence="2" id="KW-0732">Signal</keyword>
<sequence length="325" mass="35428">MQRFPSPGSRVVSLQLLLLMVMRPLHVSARPTAAMSLWMHQMHALKATRCADREAAGDVIGHVTKDKAQDVHSRARRWLDSLLLAESPAEYPEDDFPDLSYWSFDGATLVDDPTSLPAVVGQPASTMSTLSRDARKVSTQPISVSSTAGERGGEMTEALMVESMVPAVTAVVSQAPWVYQVVTHPVVAVKSVLSPKGTDGASLSWVTTEPSAATVTVHRERIAGLVEVPYHLKDNKSRGFIVKTWVHQFRNKSALPQQVHYLSGVLIPFGIGVLGAICILLALYGLRCAAKHRLHRGIKRCPEMAQSSSTQDRVMLLAGSSEEEF</sequence>
<evidence type="ECO:0000313" key="4">
    <source>
        <dbReference type="Proteomes" id="UP000694388"/>
    </source>
</evidence>
<dbReference type="AlphaFoldDB" id="A0A8C4NAV5"/>
<evidence type="ECO:0000256" key="1">
    <source>
        <dbReference type="SAM" id="Phobius"/>
    </source>
</evidence>
<feature type="signal peptide" evidence="2">
    <location>
        <begin position="1"/>
        <end position="29"/>
    </location>
</feature>
<keyword evidence="4" id="KW-1185">Reference proteome</keyword>
<dbReference type="PANTHER" id="PTHR21585:SF0">
    <property type="entry name" value="ARMADILLO-LIKE HELICAL DOMAIN-CONTAINING PROTEIN 4"/>
    <property type="match status" value="1"/>
</dbReference>
<name>A0A8C4NAV5_EPTBU</name>
<dbReference type="Proteomes" id="UP000694388">
    <property type="component" value="Unplaced"/>
</dbReference>
<keyword evidence="1" id="KW-1133">Transmembrane helix</keyword>
<accession>A0A8C4NAV5</accession>
<dbReference type="Ensembl" id="ENSEBUT00000005410.1">
    <property type="protein sequence ID" value="ENSEBUP00000004972.1"/>
    <property type="gene ID" value="ENSEBUG00000003445.1"/>
</dbReference>
<feature type="transmembrane region" description="Helical" evidence="1">
    <location>
        <begin position="261"/>
        <end position="286"/>
    </location>
</feature>
<reference evidence="3" key="1">
    <citation type="submission" date="2025-08" db="UniProtKB">
        <authorList>
            <consortium name="Ensembl"/>
        </authorList>
    </citation>
    <scope>IDENTIFICATION</scope>
</reference>
<keyword evidence="1" id="KW-0472">Membrane</keyword>
<dbReference type="InterPro" id="IPR031524">
    <property type="entry name" value="ARMH4"/>
</dbReference>